<dbReference type="AlphaFoldDB" id="A0A1Z5H5F4"/>
<keyword evidence="2" id="KW-1185">Reference proteome</keyword>
<gene>
    <name evidence="1" type="ORF">IWT5_00685</name>
</gene>
<dbReference type="EMBL" id="BCMJ01000002">
    <property type="protein sequence ID" value="GAT18411.1"/>
    <property type="molecule type" value="Genomic_DNA"/>
</dbReference>
<dbReference type="RefSeq" id="WP_098823916.1">
    <property type="nucleotide sequence ID" value="NZ_BCMJ01000002.1"/>
</dbReference>
<proteinExistence type="predicted"/>
<comment type="caution">
    <text evidence="1">The sequence shown here is derived from an EMBL/GenBank/DDBJ whole genome shotgun (WGS) entry which is preliminary data.</text>
</comment>
<evidence type="ECO:0000313" key="2">
    <source>
        <dbReference type="Proteomes" id="UP000223370"/>
    </source>
</evidence>
<name>A0A1Z5H5F4_9LACO</name>
<protein>
    <submittedName>
        <fullName evidence="1">Uncharacterized protein</fullName>
    </submittedName>
</protein>
<evidence type="ECO:0000313" key="1">
    <source>
        <dbReference type="EMBL" id="GAT18411.1"/>
    </source>
</evidence>
<sequence>MTVLTIAGKTYPDLQIPDDYQVVVNQLVPRDDEQVHLLRYQPADLPEEALGREHVTVIYRDDGGLYSYNALTEPLSGPLPTEQEAWNKAEKIWQQVAPDYRNKLERLRILEGQERHYTDATGKTVTFPILWAKYANTVDLGSYEWIGLGPNNRLVEFERYNFWDYEAGRQKTEMWYGDDWIRARRGLPPQMEAPWPRA</sequence>
<dbReference type="Proteomes" id="UP000223370">
    <property type="component" value="Unassembled WGS sequence"/>
</dbReference>
<organism evidence="1 2">
    <name type="scientific">Secundilactobacillus silagincola</name>
    <dbReference type="NCBI Taxonomy" id="1714681"/>
    <lineage>
        <taxon>Bacteria</taxon>
        <taxon>Bacillati</taxon>
        <taxon>Bacillota</taxon>
        <taxon>Bacilli</taxon>
        <taxon>Lactobacillales</taxon>
        <taxon>Lactobacillaceae</taxon>
        <taxon>Secundilactobacillus</taxon>
    </lineage>
</organism>
<dbReference type="OrthoDB" id="7061608at2"/>
<accession>A0A1Z5H5F4</accession>
<reference evidence="1 2" key="1">
    <citation type="submission" date="2015-11" db="EMBL/GenBank/DDBJ databases">
        <title>Draft genome sequences of new species of the genus Lactobacillus isolated from orchardgrass silage.</title>
        <authorList>
            <person name="Tohno M."/>
            <person name="Tanizawa Y."/>
            <person name="Arita M."/>
        </authorList>
    </citation>
    <scope>NUCLEOTIDE SEQUENCE [LARGE SCALE GENOMIC DNA]</scope>
    <source>
        <strain evidence="1 2">IWT5</strain>
    </source>
</reference>